<reference evidence="1" key="1">
    <citation type="submission" date="2023-04" db="EMBL/GenBank/DDBJ databases">
        <title>Molecular characterization of the Integrative and Conjugative elements harboring multidrug-resistance gene from Glaesserella (Haemophilus) parasuis.</title>
        <authorList>
            <person name="Che Y."/>
            <person name="Zhou L."/>
        </authorList>
    </citation>
    <scope>NUCLEOTIDE SEQUENCE</scope>
    <source>
        <strain evidence="1">Z44</strain>
    </source>
</reference>
<gene>
    <name evidence="5" type="ORF">QBL01_00055</name>
    <name evidence="1" type="ORF">QBL01_12400</name>
    <name evidence="2" type="ORF">QBL01_12485</name>
    <name evidence="3" type="ORF">QBL01_12575</name>
    <name evidence="4" type="ORF">QBL01_12765</name>
</gene>
<dbReference type="RefSeq" id="WP_279378501.1">
    <property type="nucleotide sequence ID" value="NZ_CP121769.1"/>
</dbReference>
<dbReference type="EMBL" id="CP121769">
    <property type="protein sequence ID" value="WGE09993.1"/>
    <property type="molecule type" value="Genomic_DNA"/>
</dbReference>
<dbReference type="EMBL" id="CP121769">
    <property type="protein sequence ID" value="WGE10060.1"/>
    <property type="molecule type" value="Genomic_DNA"/>
</dbReference>
<name>A0AAJ6AEG4_GLAPU</name>
<evidence type="ECO:0000313" key="2">
    <source>
        <dbReference type="EMBL" id="WGE09993.1"/>
    </source>
</evidence>
<dbReference type="EMBL" id="CP121769">
    <property type="protein sequence ID" value="WGE10010.1"/>
    <property type="molecule type" value="Genomic_DNA"/>
</dbReference>
<dbReference type="Proteomes" id="UP001222296">
    <property type="component" value="Chromosome"/>
</dbReference>
<dbReference type="AlphaFoldDB" id="A0AAJ6AEG4"/>
<evidence type="ECO:0000313" key="4">
    <source>
        <dbReference type="EMBL" id="WGE10046.1"/>
    </source>
</evidence>
<evidence type="ECO:0000313" key="5">
    <source>
        <dbReference type="EMBL" id="WGE10060.1"/>
    </source>
</evidence>
<dbReference type="EMBL" id="CP121769">
    <property type="protein sequence ID" value="WGE09977.1"/>
    <property type="molecule type" value="Genomic_DNA"/>
</dbReference>
<evidence type="ECO:0000313" key="6">
    <source>
        <dbReference type="Proteomes" id="UP001222296"/>
    </source>
</evidence>
<proteinExistence type="predicted"/>
<protein>
    <submittedName>
        <fullName evidence="1">Uncharacterized protein</fullName>
    </submittedName>
</protein>
<accession>A0AAJ6AEG4</accession>
<evidence type="ECO:0000313" key="3">
    <source>
        <dbReference type="EMBL" id="WGE10010.1"/>
    </source>
</evidence>
<evidence type="ECO:0000313" key="1">
    <source>
        <dbReference type="EMBL" id="WGE09977.1"/>
    </source>
</evidence>
<dbReference type="EMBL" id="CP121769">
    <property type="protein sequence ID" value="WGE10046.1"/>
    <property type="molecule type" value="Genomic_DNA"/>
</dbReference>
<sequence>MKQPIYPTRKAKAITALLEHPDGISGREIDLKYFINSGRNEVTDLPRLHNIAIHKTPKLNQHRTGTYTIYRLPNAKEALKAITLLNGERVKCGLSMLSEYETQRYLAQFKGEECDERYYANEVTNDCSN</sequence>
<organism evidence="1 6">
    <name type="scientific">Glaesserella parasuis</name>
    <name type="common">Haemophilus parasuis</name>
    <dbReference type="NCBI Taxonomy" id="738"/>
    <lineage>
        <taxon>Bacteria</taxon>
        <taxon>Pseudomonadati</taxon>
        <taxon>Pseudomonadota</taxon>
        <taxon>Gammaproteobacteria</taxon>
        <taxon>Pasteurellales</taxon>
        <taxon>Pasteurellaceae</taxon>
        <taxon>Glaesserella</taxon>
    </lineage>
</organism>